<dbReference type="Gramene" id="AUR62037567-RA">
    <property type="protein sequence ID" value="AUR62037567-RA:cds"/>
    <property type="gene ID" value="AUR62037567"/>
</dbReference>
<feature type="compositionally biased region" description="Acidic residues" evidence="1">
    <location>
        <begin position="70"/>
        <end position="85"/>
    </location>
</feature>
<accession>A0A803MYZ0</accession>
<dbReference type="EnsemblPlants" id="AUR62037567-RA">
    <property type="protein sequence ID" value="AUR62037567-RA:cds"/>
    <property type="gene ID" value="AUR62037567"/>
</dbReference>
<dbReference type="InterPro" id="IPR001326">
    <property type="entry name" value="Transl_elong_EF1B_B/D_CS"/>
</dbReference>
<organism evidence="2 3">
    <name type="scientific">Chenopodium quinoa</name>
    <name type="common">Quinoa</name>
    <dbReference type="NCBI Taxonomy" id="63459"/>
    <lineage>
        <taxon>Eukaryota</taxon>
        <taxon>Viridiplantae</taxon>
        <taxon>Streptophyta</taxon>
        <taxon>Embryophyta</taxon>
        <taxon>Tracheophyta</taxon>
        <taxon>Spermatophyta</taxon>
        <taxon>Magnoliopsida</taxon>
        <taxon>eudicotyledons</taxon>
        <taxon>Gunneridae</taxon>
        <taxon>Pentapetalae</taxon>
        <taxon>Caryophyllales</taxon>
        <taxon>Chenopodiaceae</taxon>
        <taxon>Chenopodioideae</taxon>
        <taxon>Atripliceae</taxon>
        <taxon>Chenopodium</taxon>
    </lineage>
</organism>
<keyword evidence="3" id="KW-1185">Reference proteome</keyword>
<sequence>MEDKSNPPEVGSAESRNPPEVGSVESLILGKAESLNPKGSIKDRIAVKITGEGSPAASAAPAEENKEATAEDDDDDMDLFGDETEEEKKAADERETDKKASEKKKDRSFWEFSSIGAIEGINAINKKELITQSKSL</sequence>
<name>A0A803MYZ0_CHEQI</name>
<reference evidence="2" key="2">
    <citation type="submission" date="2021-03" db="UniProtKB">
        <authorList>
            <consortium name="EnsemblPlants"/>
        </authorList>
    </citation>
    <scope>IDENTIFICATION</scope>
</reference>
<proteinExistence type="predicted"/>
<dbReference type="PROSITE" id="PS00824">
    <property type="entry name" value="EF1BD_1"/>
    <property type="match status" value="1"/>
</dbReference>
<dbReference type="GO" id="GO:0003746">
    <property type="term" value="F:translation elongation factor activity"/>
    <property type="evidence" value="ECO:0007669"/>
    <property type="project" value="InterPro"/>
</dbReference>
<reference evidence="2" key="1">
    <citation type="journal article" date="2017" name="Nature">
        <title>The genome of Chenopodium quinoa.</title>
        <authorList>
            <person name="Jarvis D.E."/>
            <person name="Ho Y.S."/>
            <person name="Lightfoot D.J."/>
            <person name="Schmoeckel S.M."/>
            <person name="Li B."/>
            <person name="Borm T.J.A."/>
            <person name="Ohyanagi H."/>
            <person name="Mineta K."/>
            <person name="Michell C.T."/>
            <person name="Saber N."/>
            <person name="Kharbatia N.M."/>
            <person name="Rupper R.R."/>
            <person name="Sharp A.R."/>
            <person name="Dally N."/>
            <person name="Boughton B.A."/>
            <person name="Woo Y.H."/>
            <person name="Gao G."/>
            <person name="Schijlen E.G.W.M."/>
            <person name="Guo X."/>
            <person name="Momin A.A."/>
            <person name="Negrao S."/>
            <person name="Al-Babili S."/>
            <person name="Gehring C."/>
            <person name="Roessner U."/>
            <person name="Jung C."/>
            <person name="Murphy K."/>
            <person name="Arold S.T."/>
            <person name="Gojobori T."/>
            <person name="van der Linden C.G."/>
            <person name="van Loo E.N."/>
            <person name="Jellen E.N."/>
            <person name="Maughan P.J."/>
            <person name="Tester M."/>
        </authorList>
    </citation>
    <scope>NUCLEOTIDE SEQUENCE [LARGE SCALE GENOMIC DNA]</scope>
    <source>
        <strain evidence="2">cv. PI 614886</strain>
    </source>
</reference>
<dbReference type="AlphaFoldDB" id="A0A803MYZ0"/>
<evidence type="ECO:0000313" key="3">
    <source>
        <dbReference type="Proteomes" id="UP000596660"/>
    </source>
</evidence>
<feature type="region of interest" description="Disordered" evidence="1">
    <location>
        <begin position="1"/>
        <end position="107"/>
    </location>
</feature>
<protein>
    <submittedName>
        <fullName evidence="2">Uncharacterized protein</fullName>
    </submittedName>
</protein>
<evidence type="ECO:0000313" key="2">
    <source>
        <dbReference type="EnsemblPlants" id="AUR62037567-RA:cds"/>
    </source>
</evidence>
<feature type="compositionally biased region" description="Basic and acidic residues" evidence="1">
    <location>
        <begin position="86"/>
        <end position="107"/>
    </location>
</feature>
<feature type="compositionally biased region" description="Low complexity" evidence="1">
    <location>
        <begin position="51"/>
        <end position="62"/>
    </location>
</feature>
<dbReference type="Proteomes" id="UP000596660">
    <property type="component" value="Unplaced"/>
</dbReference>
<evidence type="ECO:0000256" key="1">
    <source>
        <dbReference type="SAM" id="MobiDB-lite"/>
    </source>
</evidence>